<dbReference type="AlphaFoldDB" id="A0AA46NZU5"/>
<evidence type="ECO:0000313" key="6">
    <source>
        <dbReference type="Proteomes" id="UP001163947"/>
    </source>
</evidence>
<evidence type="ECO:0000259" key="4">
    <source>
        <dbReference type="Pfam" id="PF00135"/>
    </source>
</evidence>
<dbReference type="InterPro" id="IPR019826">
    <property type="entry name" value="Carboxylesterase_B_AS"/>
</dbReference>
<dbReference type="EMBL" id="CP106982">
    <property type="protein sequence ID" value="UYF93148.1"/>
    <property type="molecule type" value="Genomic_DNA"/>
</dbReference>
<proteinExistence type="inferred from homology"/>
<dbReference type="EC" id="3.1.1.-" evidence="3"/>
<dbReference type="PROSITE" id="PS00122">
    <property type="entry name" value="CARBOXYLESTERASE_B_1"/>
    <property type="match status" value="1"/>
</dbReference>
<evidence type="ECO:0000256" key="3">
    <source>
        <dbReference type="RuleBase" id="RU361235"/>
    </source>
</evidence>
<dbReference type="SUPFAM" id="SSF53474">
    <property type="entry name" value="alpha/beta-Hydrolases"/>
    <property type="match status" value="1"/>
</dbReference>
<evidence type="ECO:0000256" key="1">
    <source>
        <dbReference type="ARBA" id="ARBA00005964"/>
    </source>
</evidence>
<reference evidence="5" key="1">
    <citation type="submission" date="2022-09" db="EMBL/GenBank/DDBJ databases">
        <title>The genome sequence of Rhodococcus aetherivorans N1.</title>
        <authorList>
            <person name="Jiang W."/>
        </authorList>
    </citation>
    <scope>NUCLEOTIDE SEQUENCE</scope>
    <source>
        <strain evidence="5">N1</strain>
    </source>
</reference>
<keyword evidence="2 3" id="KW-0378">Hydrolase</keyword>
<dbReference type="GO" id="GO:0016787">
    <property type="term" value="F:hydrolase activity"/>
    <property type="evidence" value="ECO:0007669"/>
    <property type="project" value="UniProtKB-KW"/>
</dbReference>
<dbReference type="Pfam" id="PF00135">
    <property type="entry name" value="COesterase"/>
    <property type="match status" value="1"/>
</dbReference>
<dbReference type="InterPro" id="IPR002018">
    <property type="entry name" value="CarbesteraseB"/>
</dbReference>
<dbReference type="Proteomes" id="UP001163947">
    <property type="component" value="Chromosome"/>
</dbReference>
<sequence length="512" mass="55319">MAAETLVTVPDGALRGTRIGDLLAWRGVPYAAPPVGPLRLRAPQPVQPWTGERDATRFGAAASQHPRGLTIGFRKQQPASEDCLTLNVLAPAAPAATPRAVLVFIHGGAYTLGTTAMPLYGGESLVRRGDVIYVSINYRLGSLGYLDFTQFSTAERPFDSNLGLRDQVAALAWVRRNIAAFGGDPDNITIFGESAGGNAVTTLLATPAAAGLFARAIAQSSAPNLVVDADHAAEWARRFVELLGAERDSAVAALESATPAELGRAAQRLSGRILHQTPGLHAFGPVIDGDYLPTAPIEAYETGAAHRVPLIIGTNAREGTLFPRVLDALPTNQLRIEQMFGLTDPTAQERVVAAYPGYPEARAAVDLGGDLTFWHPSIEIAQAHARHAPTYSYRFDYAPPLLRWTGFHATHAFELLAVFGQADTALGRVVTVAGGRRALRTVSDTVQRQWLHFAQEGDPLPSWPRYDERDRATVIFDDPTRVEYDPWRERRLAWAGYRGYRGLALPQAGAVT</sequence>
<dbReference type="InterPro" id="IPR029058">
    <property type="entry name" value="AB_hydrolase_fold"/>
</dbReference>
<dbReference type="PANTHER" id="PTHR11559">
    <property type="entry name" value="CARBOXYLESTERASE"/>
    <property type="match status" value="1"/>
</dbReference>
<gene>
    <name evidence="5" type="ORF">OCS65_22240</name>
</gene>
<name>A0AA46NZU5_9NOCA</name>
<dbReference type="Gene3D" id="3.40.50.1820">
    <property type="entry name" value="alpha/beta hydrolase"/>
    <property type="match status" value="1"/>
</dbReference>
<dbReference type="InterPro" id="IPR019819">
    <property type="entry name" value="Carboxylesterase_B_CS"/>
</dbReference>
<protein>
    <recommendedName>
        <fullName evidence="3">Carboxylic ester hydrolase</fullName>
        <ecNumber evidence="3">3.1.1.-</ecNumber>
    </recommendedName>
</protein>
<accession>A0AA46NZU5</accession>
<dbReference type="InterPro" id="IPR050309">
    <property type="entry name" value="Type-B_Carboxylest/Lipase"/>
</dbReference>
<comment type="similarity">
    <text evidence="1 3">Belongs to the type-B carboxylesterase/lipase family.</text>
</comment>
<dbReference type="RefSeq" id="WP_231771910.1">
    <property type="nucleotide sequence ID" value="NZ_CP088969.1"/>
</dbReference>
<dbReference type="PROSITE" id="PS00941">
    <property type="entry name" value="CARBOXYLESTERASE_B_2"/>
    <property type="match status" value="1"/>
</dbReference>
<dbReference type="GeneID" id="83623196"/>
<feature type="domain" description="Carboxylesterase type B" evidence="4">
    <location>
        <begin position="4"/>
        <end position="478"/>
    </location>
</feature>
<organism evidence="5 6">
    <name type="scientific">Rhodococcus aetherivorans</name>
    <dbReference type="NCBI Taxonomy" id="191292"/>
    <lineage>
        <taxon>Bacteria</taxon>
        <taxon>Bacillati</taxon>
        <taxon>Actinomycetota</taxon>
        <taxon>Actinomycetes</taxon>
        <taxon>Mycobacteriales</taxon>
        <taxon>Nocardiaceae</taxon>
        <taxon>Rhodococcus</taxon>
    </lineage>
</organism>
<evidence type="ECO:0000313" key="5">
    <source>
        <dbReference type="EMBL" id="UYF93148.1"/>
    </source>
</evidence>
<evidence type="ECO:0000256" key="2">
    <source>
        <dbReference type="ARBA" id="ARBA00022801"/>
    </source>
</evidence>